<evidence type="ECO:0000256" key="11">
    <source>
        <dbReference type="SAM" id="Phobius"/>
    </source>
</evidence>
<dbReference type="GO" id="GO:0004623">
    <property type="term" value="F:phospholipase A2 activity"/>
    <property type="evidence" value="ECO:0007669"/>
    <property type="project" value="TreeGrafter"/>
</dbReference>
<evidence type="ECO:0000256" key="10">
    <source>
        <dbReference type="RuleBase" id="RU362103"/>
    </source>
</evidence>
<sequence length="647" mass="68939">MHLLALLPVTLLQAPLVLAEPVNSSPFYNERRAIANSPSGNYAPAIVNCPAVKPSVRVAGSLASEETAWLQLRRKATLDPMIAFLKRVNIAGFDAESYVKKDQPNIALAVSGGGYRALMNGAGFLAAADSRTTGNTDQGISGLLQASTYLAGLSGGGWLVTSIFANNFSSVETLRNGRDGSSLWQFANSIFVGPKQKGISILNTASYWTDVAGQVERKDDAGFQTSLTDYWGRALSYQLIDAPDGGPAYTFSSIAQDDLFSKAQTPLPILVADGRAPNTKIVSLNATVYEFNPFEMGSWDPSIFGFVPTKYLASNFSGGVIPDGGRCVQGFDQAGYVAGTSSTLFNQFLLSNLSTVANVPEFVIKAITGLLKDLDEDNNDIAQYVPNPFLGWNNATNPSAHDIELDLVDGGEDLQNIPLHPLLQPIRKVDVIFAVDSSADTTFNWPNGTALRASYDRQFSSIANGTLFPPVPDASTFINLNLNSRPAFFGCDVKNFSLSGSQSAPPLVVYIPNAPYTAFSNVSTFDPSYTDAERNDIIRNGFDSATQGNGTLDAQWPTCVACAVLSRSLARTGTAVPSACADCFSRYCWNGTLDSVDKGPYKPTFKIRDGTTKAQSGASSSRMLSSILSFPLAVVAALLGGGLLLLA</sequence>
<gene>
    <name evidence="13" type="ORF">B0H63DRAFT_43414</name>
</gene>
<dbReference type="SMART" id="SM00022">
    <property type="entry name" value="PLAc"/>
    <property type="match status" value="1"/>
</dbReference>
<dbReference type="SUPFAM" id="SSF52151">
    <property type="entry name" value="FabD/lysophospholipase-like"/>
    <property type="match status" value="1"/>
</dbReference>
<evidence type="ECO:0000259" key="12">
    <source>
        <dbReference type="PROSITE" id="PS51210"/>
    </source>
</evidence>
<proteinExistence type="inferred from homology"/>
<evidence type="ECO:0000256" key="9">
    <source>
        <dbReference type="PROSITE-ProRule" id="PRU00555"/>
    </source>
</evidence>
<dbReference type="GO" id="GO:0046475">
    <property type="term" value="P:glycerophospholipid catabolic process"/>
    <property type="evidence" value="ECO:0007669"/>
    <property type="project" value="TreeGrafter"/>
</dbReference>
<keyword evidence="3 10" id="KW-0732">Signal</keyword>
<dbReference type="PANTHER" id="PTHR10728:SF33">
    <property type="entry name" value="LYSOPHOSPHOLIPASE 1-RELATED"/>
    <property type="match status" value="1"/>
</dbReference>
<keyword evidence="6 9" id="KW-0443">Lipid metabolism</keyword>
<dbReference type="GO" id="GO:0005783">
    <property type="term" value="C:endoplasmic reticulum"/>
    <property type="evidence" value="ECO:0007669"/>
    <property type="project" value="TreeGrafter"/>
</dbReference>
<evidence type="ECO:0000256" key="8">
    <source>
        <dbReference type="ARBA" id="ARBA00049531"/>
    </source>
</evidence>
<dbReference type="PROSITE" id="PS51210">
    <property type="entry name" value="PLA2C"/>
    <property type="match status" value="1"/>
</dbReference>
<dbReference type="EC" id="3.1.1.5" evidence="2 10"/>
<evidence type="ECO:0000256" key="3">
    <source>
        <dbReference type="ARBA" id="ARBA00022729"/>
    </source>
</evidence>
<keyword evidence="11" id="KW-1133">Transmembrane helix</keyword>
<evidence type="ECO:0000256" key="2">
    <source>
        <dbReference type="ARBA" id="ARBA00013274"/>
    </source>
</evidence>
<evidence type="ECO:0000256" key="6">
    <source>
        <dbReference type="ARBA" id="ARBA00023098"/>
    </source>
</evidence>
<dbReference type="Pfam" id="PF01735">
    <property type="entry name" value="PLA2_B"/>
    <property type="match status" value="1"/>
</dbReference>
<keyword evidence="7" id="KW-0325">Glycoprotein</keyword>
<dbReference type="Gene3D" id="3.40.1090.10">
    <property type="entry name" value="Cytosolic phospholipase A2 catalytic domain"/>
    <property type="match status" value="1"/>
</dbReference>
<reference evidence="13" key="2">
    <citation type="submission" date="2023-06" db="EMBL/GenBank/DDBJ databases">
        <authorList>
            <consortium name="Lawrence Berkeley National Laboratory"/>
            <person name="Haridas S."/>
            <person name="Hensen N."/>
            <person name="Bonometti L."/>
            <person name="Westerberg I."/>
            <person name="Brannstrom I.O."/>
            <person name="Guillou S."/>
            <person name="Cros-Aarteil S."/>
            <person name="Calhoun S."/>
            <person name="Kuo A."/>
            <person name="Mondo S."/>
            <person name="Pangilinan J."/>
            <person name="Riley R."/>
            <person name="LaButti K."/>
            <person name="Andreopoulos B."/>
            <person name="Lipzen A."/>
            <person name="Chen C."/>
            <person name="Yanf M."/>
            <person name="Daum C."/>
            <person name="Ng V."/>
            <person name="Clum A."/>
            <person name="Steindorff A."/>
            <person name="Ohm R."/>
            <person name="Martin F."/>
            <person name="Silar P."/>
            <person name="Natvig D."/>
            <person name="Lalanne C."/>
            <person name="Gautier V."/>
            <person name="Ament-velasquez S.L."/>
            <person name="Kruys A."/>
            <person name="Hutchinson M.I."/>
            <person name="Powell A.J."/>
            <person name="Barry K."/>
            <person name="Miller A.N."/>
            <person name="Grigoriev I.V."/>
            <person name="Debuchy R."/>
            <person name="Gladieux P."/>
            <person name="Thoren M.H."/>
            <person name="Johannesson H."/>
        </authorList>
    </citation>
    <scope>NUCLEOTIDE SEQUENCE</scope>
    <source>
        <strain evidence="13">CBS 232.78</strain>
    </source>
</reference>
<comment type="catalytic activity">
    <reaction evidence="8 10">
        <text>a 1-acyl-sn-glycero-3-phosphocholine + H2O = sn-glycerol 3-phosphocholine + a fatty acid + H(+)</text>
        <dbReference type="Rhea" id="RHEA:15177"/>
        <dbReference type="ChEBI" id="CHEBI:15377"/>
        <dbReference type="ChEBI" id="CHEBI:15378"/>
        <dbReference type="ChEBI" id="CHEBI:16870"/>
        <dbReference type="ChEBI" id="CHEBI:28868"/>
        <dbReference type="ChEBI" id="CHEBI:58168"/>
        <dbReference type="EC" id="3.1.1.5"/>
    </reaction>
</comment>
<keyword evidence="11" id="KW-0472">Membrane</keyword>
<comment type="caution">
    <text evidence="13">The sequence shown here is derived from an EMBL/GenBank/DDBJ whole genome shotgun (WGS) entry which is preliminary data.</text>
</comment>
<evidence type="ECO:0000256" key="5">
    <source>
        <dbReference type="ARBA" id="ARBA00022963"/>
    </source>
</evidence>
<dbReference type="EMBL" id="JAULSW010000001">
    <property type="protein sequence ID" value="KAK3394349.1"/>
    <property type="molecule type" value="Genomic_DNA"/>
</dbReference>
<feature type="signal peptide" evidence="10">
    <location>
        <begin position="1"/>
        <end position="19"/>
    </location>
</feature>
<accession>A0AAE0P6R1</accession>
<evidence type="ECO:0000313" key="13">
    <source>
        <dbReference type="EMBL" id="KAK3394349.1"/>
    </source>
</evidence>
<feature type="chain" id="PRO_5041769741" description="Lysophospholipase" evidence="10">
    <location>
        <begin position="20"/>
        <end position="647"/>
    </location>
</feature>
<feature type="domain" description="PLA2c" evidence="12">
    <location>
        <begin position="48"/>
        <end position="594"/>
    </location>
</feature>
<dbReference type="Proteomes" id="UP001285441">
    <property type="component" value="Unassembled WGS sequence"/>
</dbReference>
<feature type="transmembrane region" description="Helical" evidence="11">
    <location>
        <begin position="623"/>
        <end position="646"/>
    </location>
</feature>
<keyword evidence="4 9" id="KW-0378">Hydrolase</keyword>
<dbReference type="InterPro" id="IPR016035">
    <property type="entry name" value="Acyl_Trfase/lysoPLipase"/>
</dbReference>
<evidence type="ECO:0000256" key="4">
    <source>
        <dbReference type="ARBA" id="ARBA00022801"/>
    </source>
</evidence>
<comment type="similarity">
    <text evidence="1 10">Belongs to the lysophospholipase family.</text>
</comment>
<dbReference type="GO" id="GO:0005829">
    <property type="term" value="C:cytosol"/>
    <property type="evidence" value="ECO:0007669"/>
    <property type="project" value="TreeGrafter"/>
</dbReference>
<keyword evidence="5 9" id="KW-0442">Lipid degradation</keyword>
<evidence type="ECO:0000256" key="7">
    <source>
        <dbReference type="ARBA" id="ARBA00023180"/>
    </source>
</evidence>
<dbReference type="GO" id="GO:0004622">
    <property type="term" value="F:phosphatidylcholine lysophospholipase activity"/>
    <property type="evidence" value="ECO:0007669"/>
    <property type="project" value="UniProtKB-EC"/>
</dbReference>
<dbReference type="CDD" id="cd07203">
    <property type="entry name" value="cPLA2_Fungal_PLB"/>
    <property type="match status" value="1"/>
</dbReference>
<dbReference type="InterPro" id="IPR002642">
    <property type="entry name" value="LysoPLipase_cat_dom"/>
</dbReference>
<dbReference type="PANTHER" id="PTHR10728">
    <property type="entry name" value="CYTOSOLIC PHOSPHOLIPASE A2"/>
    <property type="match status" value="1"/>
</dbReference>
<evidence type="ECO:0000313" key="14">
    <source>
        <dbReference type="Proteomes" id="UP001285441"/>
    </source>
</evidence>
<evidence type="ECO:0000256" key="1">
    <source>
        <dbReference type="ARBA" id="ARBA00008780"/>
    </source>
</evidence>
<name>A0AAE0P6R1_9PEZI</name>
<dbReference type="FunFam" id="3.40.1090.10:FF:000010">
    <property type="entry name" value="Lysophospholipase"/>
    <property type="match status" value="1"/>
</dbReference>
<protein>
    <recommendedName>
        <fullName evidence="2 10">Lysophospholipase</fullName>
        <ecNumber evidence="2 10">3.1.1.5</ecNumber>
    </recommendedName>
</protein>
<keyword evidence="14" id="KW-1185">Reference proteome</keyword>
<organism evidence="13 14">
    <name type="scientific">Podospora didyma</name>
    <dbReference type="NCBI Taxonomy" id="330526"/>
    <lineage>
        <taxon>Eukaryota</taxon>
        <taxon>Fungi</taxon>
        <taxon>Dikarya</taxon>
        <taxon>Ascomycota</taxon>
        <taxon>Pezizomycotina</taxon>
        <taxon>Sordariomycetes</taxon>
        <taxon>Sordariomycetidae</taxon>
        <taxon>Sordariales</taxon>
        <taxon>Podosporaceae</taxon>
        <taxon>Podospora</taxon>
    </lineage>
</organism>
<dbReference type="AlphaFoldDB" id="A0AAE0P6R1"/>
<keyword evidence="11" id="KW-0812">Transmembrane</keyword>
<reference evidence="13" key="1">
    <citation type="journal article" date="2023" name="Mol. Phylogenet. Evol.">
        <title>Genome-scale phylogeny and comparative genomics of the fungal order Sordariales.</title>
        <authorList>
            <person name="Hensen N."/>
            <person name="Bonometti L."/>
            <person name="Westerberg I."/>
            <person name="Brannstrom I.O."/>
            <person name="Guillou S."/>
            <person name="Cros-Aarteil S."/>
            <person name="Calhoun S."/>
            <person name="Haridas S."/>
            <person name="Kuo A."/>
            <person name="Mondo S."/>
            <person name="Pangilinan J."/>
            <person name="Riley R."/>
            <person name="LaButti K."/>
            <person name="Andreopoulos B."/>
            <person name="Lipzen A."/>
            <person name="Chen C."/>
            <person name="Yan M."/>
            <person name="Daum C."/>
            <person name="Ng V."/>
            <person name="Clum A."/>
            <person name="Steindorff A."/>
            <person name="Ohm R.A."/>
            <person name="Martin F."/>
            <person name="Silar P."/>
            <person name="Natvig D.O."/>
            <person name="Lalanne C."/>
            <person name="Gautier V."/>
            <person name="Ament-Velasquez S.L."/>
            <person name="Kruys A."/>
            <person name="Hutchinson M.I."/>
            <person name="Powell A.J."/>
            <person name="Barry K."/>
            <person name="Miller A.N."/>
            <person name="Grigoriev I.V."/>
            <person name="Debuchy R."/>
            <person name="Gladieux P."/>
            <person name="Hiltunen Thoren M."/>
            <person name="Johannesson H."/>
        </authorList>
    </citation>
    <scope>NUCLEOTIDE SEQUENCE</scope>
    <source>
        <strain evidence="13">CBS 232.78</strain>
    </source>
</reference>